<comment type="caution">
    <text evidence="3">The sequence shown here is derived from an EMBL/GenBank/DDBJ whole genome shotgun (WGS) entry which is preliminary data.</text>
</comment>
<dbReference type="Pfam" id="PF00106">
    <property type="entry name" value="adh_short"/>
    <property type="match status" value="1"/>
</dbReference>
<dbReference type="EMBL" id="BONG01000006">
    <property type="protein sequence ID" value="GIF88014.1"/>
    <property type="molecule type" value="Genomic_DNA"/>
</dbReference>
<dbReference type="PRINTS" id="PR00081">
    <property type="entry name" value="GDHRDH"/>
</dbReference>
<dbReference type="PANTHER" id="PTHR43669">
    <property type="entry name" value="5-KETO-D-GLUCONATE 5-REDUCTASE"/>
    <property type="match status" value="1"/>
</dbReference>
<dbReference type="Gene3D" id="3.40.50.720">
    <property type="entry name" value="NAD(P)-binding Rossmann-like Domain"/>
    <property type="match status" value="1"/>
</dbReference>
<dbReference type="InterPro" id="IPR002347">
    <property type="entry name" value="SDR_fam"/>
</dbReference>
<reference evidence="3 4" key="1">
    <citation type="submission" date="2021-01" db="EMBL/GenBank/DDBJ databases">
        <title>Whole genome shotgun sequence of Catellatospora chokoriensis NBRC 107358.</title>
        <authorList>
            <person name="Komaki H."/>
            <person name="Tamura T."/>
        </authorList>
    </citation>
    <scope>NUCLEOTIDE SEQUENCE [LARGE SCALE GENOMIC DNA]</scope>
    <source>
        <strain evidence="3 4">NBRC 107358</strain>
    </source>
</reference>
<dbReference type="CDD" id="cd05233">
    <property type="entry name" value="SDR_c"/>
    <property type="match status" value="1"/>
</dbReference>
<dbReference type="RefSeq" id="WP_191837669.1">
    <property type="nucleotide sequence ID" value="NZ_BAAALB010000049.1"/>
</dbReference>
<dbReference type="AlphaFoldDB" id="A0A8J3K3X0"/>
<evidence type="ECO:0000313" key="4">
    <source>
        <dbReference type="Proteomes" id="UP000619293"/>
    </source>
</evidence>
<keyword evidence="4" id="KW-1185">Reference proteome</keyword>
<dbReference type="InterPro" id="IPR036291">
    <property type="entry name" value="NAD(P)-bd_dom_sf"/>
</dbReference>
<gene>
    <name evidence="3" type="ORF">Cch02nite_14580</name>
</gene>
<evidence type="ECO:0000256" key="2">
    <source>
        <dbReference type="ARBA" id="ARBA00023002"/>
    </source>
</evidence>
<dbReference type="Proteomes" id="UP000619293">
    <property type="component" value="Unassembled WGS sequence"/>
</dbReference>
<dbReference type="PANTHER" id="PTHR43669:SF3">
    <property type="entry name" value="ALCOHOL DEHYDROGENASE, PUTATIVE (AFU_ORTHOLOGUE AFUA_3G03445)-RELATED"/>
    <property type="match status" value="1"/>
</dbReference>
<evidence type="ECO:0000313" key="3">
    <source>
        <dbReference type="EMBL" id="GIF88014.1"/>
    </source>
</evidence>
<protein>
    <submittedName>
        <fullName evidence="3">Oxidoreductase</fullName>
    </submittedName>
</protein>
<dbReference type="GO" id="GO:0016491">
    <property type="term" value="F:oxidoreductase activity"/>
    <property type="evidence" value="ECO:0007669"/>
    <property type="project" value="UniProtKB-KW"/>
</dbReference>
<dbReference type="SUPFAM" id="SSF51735">
    <property type="entry name" value="NAD(P)-binding Rossmann-fold domains"/>
    <property type="match status" value="1"/>
</dbReference>
<proteinExistence type="inferred from homology"/>
<comment type="similarity">
    <text evidence="1">Belongs to the short-chain dehydrogenases/reductases (SDR) family.</text>
</comment>
<evidence type="ECO:0000256" key="1">
    <source>
        <dbReference type="ARBA" id="ARBA00006484"/>
    </source>
</evidence>
<keyword evidence="2" id="KW-0560">Oxidoreductase</keyword>
<name>A0A8J3K3X0_9ACTN</name>
<organism evidence="3 4">
    <name type="scientific">Catellatospora chokoriensis</name>
    <dbReference type="NCBI Taxonomy" id="310353"/>
    <lineage>
        <taxon>Bacteria</taxon>
        <taxon>Bacillati</taxon>
        <taxon>Actinomycetota</taxon>
        <taxon>Actinomycetes</taxon>
        <taxon>Micromonosporales</taxon>
        <taxon>Micromonosporaceae</taxon>
        <taxon>Catellatospora</taxon>
    </lineage>
</organism>
<sequence>MIFEGLRVAVTGAGRDTGRLLAADFAARGAHVYLSARDVGAATATADLINRDGPDRAEAFRCDLSDPDAVRGFAAALAERTGHLDVLVNNAAAYAKGPGLEDAPDDAIVSMISGAATGTTLLIKHLLPLLRASARPDIVNLISGCGETGHHRSTAHPAFYAAKHAQAGLAGILSHRLRPEGIRVISLYPPDFVQDGPRTAGAMLTARSVADCVLFAVGQPRDCFIREFRFEQDQPAPDPDPTQ</sequence>
<accession>A0A8J3K3X0</accession>